<dbReference type="InterPro" id="IPR025851">
    <property type="entry name" value="SUKH-4"/>
</dbReference>
<accession>A0ABW8DZI6</accession>
<sequence>MTDFDFKTHFISLLPPDPPGLDLGFDEFITFNPTDLATLPAPDAEFLLKHGLPRDAAPFLSFEAYSQAEAQRRLAIFGIANHYYPLGHTGSGDVIALDRHSGTIVYFNHDAHHARVLINTSLPQFARSLCVFQAHLRDNTMARCLPEIECIDPAAAVPGTMWADEVSAELNG</sequence>
<reference evidence="1 2" key="1">
    <citation type="submission" date="2024-10" db="EMBL/GenBank/DDBJ databases">
        <title>The Natural Products Discovery Center: Release of the First 8490 Sequenced Strains for Exploring Actinobacteria Biosynthetic Diversity.</title>
        <authorList>
            <person name="Kalkreuter E."/>
            <person name="Kautsar S.A."/>
            <person name="Yang D."/>
            <person name="Bader C.D."/>
            <person name="Teijaro C.N."/>
            <person name="Fluegel L."/>
            <person name="Davis C.M."/>
            <person name="Simpson J.R."/>
            <person name="Lauterbach L."/>
            <person name="Steele A.D."/>
            <person name="Gui C."/>
            <person name="Meng S."/>
            <person name="Li G."/>
            <person name="Viehrig K."/>
            <person name="Ye F."/>
            <person name="Su P."/>
            <person name="Kiefer A.F."/>
            <person name="Nichols A."/>
            <person name="Cepeda A.J."/>
            <person name="Yan W."/>
            <person name="Fan B."/>
            <person name="Jiang Y."/>
            <person name="Adhikari A."/>
            <person name="Zheng C.-J."/>
            <person name="Schuster L."/>
            <person name="Cowan T.M."/>
            <person name="Smanski M.J."/>
            <person name="Chevrette M.G."/>
            <person name="De Carvalho L.P.S."/>
            <person name="Shen B."/>
        </authorList>
    </citation>
    <scope>NUCLEOTIDE SEQUENCE [LARGE SCALE GENOMIC DNA]</scope>
    <source>
        <strain evidence="1 2">NPDC087581</strain>
    </source>
</reference>
<organism evidence="1 2">
    <name type="scientific">Pseudomonas sivasensis</name>
    <dbReference type="NCBI Taxonomy" id="1880678"/>
    <lineage>
        <taxon>Bacteria</taxon>
        <taxon>Pseudomonadati</taxon>
        <taxon>Pseudomonadota</taxon>
        <taxon>Gammaproteobacteria</taxon>
        <taxon>Pseudomonadales</taxon>
        <taxon>Pseudomonadaceae</taxon>
        <taxon>Pseudomonas</taxon>
    </lineage>
</organism>
<evidence type="ECO:0000313" key="1">
    <source>
        <dbReference type="EMBL" id="MFJ2679012.1"/>
    </source>
</evidence>
<proteinExistence type="predicted"/>
<dbReference type="Proteomes" id="UP001617213">
    <property type="component" value="Unassembled WGS sequence"/>
</dbReference>
<name>A0ABW8DZI6_9PSED</name>
<dbReference type="RefSeq" id="WP_260366762.1">
    <property type="nucleotide sequence ID" value="NZ_JAOAQN010000003.1"/>
</dbReference>
<gene>
    <name evidence="1" type="ORF">ACIOWJ_13100</name>
</gene>
<dbReference type="Pfam" id="PF14435">
    <property type="entry name" value="SUKH-4"/>
    <property type="match status" value="1"/>
</dbReference>
<keyword evidence="2" id="KW-1185">Reference proteome</keyword>
<dbReference type="EMBL" id="JBIUWZ010000016">
    <property type="protein sequence ID" value="MFJ2679012.1"/>
    <property type="molecule type" value="Genomic_DNA"/>
</dbReference>
<protein>
    <submittedName>
        <fullName evidence="1">SUKH-4 family immunity protein</fullName>
    </submittedName>
</protein>
<evidence type="ECO:0000313" key="2">
    <source>
        <dbReference type="Proteomes" id="UP001617213"/>
    </source>
</evidence>
<comment type="caution">
    <text evidence="1">The sequence shown here is derived from an EMBL/GenBank/DDBJ whole genome shotgun (WGS) entry which is preliminary data.</text>
</comment>